<evidence type="ECO:0000256" key="5">
    <source>
        <dbReference type="ARBA" id="ARBA00038306"/>
    </source>
</evidence>
<sequence length="259" mass="27264">MKKFALAAAAIFALFTGAASAADMAVKARPVVAPAPVFSWTGFYIGVHGGGAWFDKAWAAPLTPLNIAGGCPGCPISVGGHTGSSWLAGAQAGFNYQTGMWVLGVEVDGSWTDLRGSNANALAPALLRNNSETRAFATAAGRVGIAANRALFYVKGGGAWADDTFFVSSAAAPNVPLQLSDSTRWGWMVGVGVEYAFTNNWSVKAEYNHLDFGTHTETLQPQPNCACAAFQYDVRQTVDLVKVGLNYRFGWAGPVVAKY</sequence>
<proteinExistence type="inferred from homology"/>
<dbReference type="Proteomes" id="UP000680805">
    <property type="component" value="Chromosome"/>
</dbReference>
<keyword evidence="3" id="KW-0472">Membrane</keyword>
<comment type="subcellular location">
    <subcellularLocation>
        <location evidence="1">Cell outer membrane</location>
    </subcellularLocation>
</comment>
<feature type="chain" id="PRO_5038046177" evidence="6">
    <location>
        <begin position="22"/>
        <end position="259"/>
    </location>
</feature>
<dbReference type="SUPFAM" id="SSF56925">
    <property type="entry name" value="OMPA-like"/>
    <property type="match status" value="1"/>
</dbReference>
<protein>
    <submittedName>
        <fullName evidence="8">Outer membrane beta-barrel protein</fullName>
    </submittedName>
</protein>
<evidence type="ECO:0000259" key="7">
    <source>
        <dbReference type="Pfam" id="PF13505"/>
    </source>
</evidence>
<keyword evidence="4" id="KW-0998">Cell outer membrane</keyword>
<evidence type="ECO:0000313" key="9">
    <source>
        <dbReference type="Proteomes" id="UP000680805"/>
    </source>
</evidence>
<dbReference type="Gene3D" id="2.40.160.20">
    <property type="match status" value="1"/>
</dbReference>
<dbReference type="RefSeq" id="WP_215616088.1">
    <property type="nucleotide sequence ID" value="NZ_CP076135.1"/>
</dbReference>
<accession>A0A975NSM9</accession>
<dbReference type="PANTHER" id="PTHR34001:SF3">
    <property type="entry name" value="BLL7405 PROTEIN"/>
    <property type="match status" value="1"/>
</dbReference>
<evidence type="ECO:0000256" key="3">
    <source>
        <dbReference type="ARBA" id="ARBA00023136"/>
    </source>
</evidence>
<gene>
    <name evidence="8" type="ORF">KMZ68_12735</name>
</gene>
<feature type="signal peptide" evidence="6">
    <location>
        <begin position="1"/>
        <end position="21"/>
    </location>
</feature>
<dbReference type="InterPro" id="IPR051692">
    <property type="entry name" value="OMP-like"/>
</dbReference>
<keyword evidence="2 6" id="KW-0732">Signal</keyword>
<evidence type="ECO:0000256" key="2">
    <source>
        <dbReference type="ARBA" id="ARBA00022729"/>
    </source>
</evidence>
<evidence type="ECO:0000256" key="1">
    <source>
        <dbReference type="ARBA" id="ARBA00004442"/>
    </source>
</evidence>
<dbReference type="EMBL" id="CP076135">
    <property type="protein sequence ID" value="QWG20627.1"/>
    <property type="molecule type" value="Genomic_DNA"/>
</dbReference>
<dbReference type="InterPro" id="IPR027385">
    <property type="entry name" value="Beta-barrel_OMP"/>
</dbReference>
<comment type="similarity">
    <text evidence="5">Belongs to the Omp25/RopB family.</text>
</comment>
<dbReference type="KEGG" id="bsei:KMZ68_12735"/>
<dbReference type="Pfam" id="PF13505">
    <property type="entry name" value="OMP_b-brl"/>
    <property type="match status" value="1"/>
</dbReference>
<name>A0A975NSM9_9BRAD</name>
<evidence type="ECO:0000313" key="8">
    <source>
        <dbReference type="EMBL" id="QWG20627.1"/>
    </source>
</evidence>
<evidence type="ECO:0000256" key="4">
    <source>
        <dbReference type="ARBA" id="ARBA00023237"/>
    </source>
</evidence>
<reference evidence="8" key="1">
    <citation type="submission" date="2021-06" db="EMBL/GenBank/DDBJ databases">
        <title>Bradyrhizobium sp. S2-11-2 Genome sequencing.</title>
        <authorList>
            <person name="Jin L."/>
        </authorList>
    </citation>
    <scope>NUCLEOTIDE SEQUENCE</scope>
    <source>
        <strain evidence="8">S2-11-2</strain>
    </source>
</reference>
<dbReference type="InterPro" id="IPR011250">
    <property type="entry name" value="OMP/PagP_B-barrel"/>
</dbReference>
<dbReference type="PANTHER" id="PTHR34001">
    <property type="entry name" value="BLL7405 PROTEIN"/>
    <property type="match status" value="1"/>
</dbReference>
<dbReference type="GO" id="GO:0009279">
    <property type="term" value="C:cell outer membrane"/>
    <property type="evidence" value="ECO:0007669"/>
    <property type="project" value="UniProtKB-SubCell"/>
</dbReference>
<dbReference type="AlphaFoldDB" id="A0A975NSM9"/>
<feature type="domain" description="Outer membrane protein beta-barrel" evidence="7">
    <location>
        <begin position="16"/>
        <end position="249"/>
    </location>
</feature>
<organism evidence="8 9">
    <name type="scientific">Bradyrhizobium sediminis</name>
    <dbReference type="NCBI Taxonomy" id="2840469"/>
    <lineage>
        <taxon>Bacteria</taxon>
        <taxon>Pseudomonadati</taxon>
        <taxon>Pseudomonadota</taxon>
        <taxon>Alphaproteobacteria</taxon>
        <taxon>Hyphomicrobiales</taxon>
        <taxon>Nitrobacteraceae</taxon>
        <taxon>Bradyrhizobium</taxon>
    </lineage>
</organism>
<evidence type="ECO:0000256" key="6">
    <source>
        <dbReference type="SAM" id="SignalP"/>
    </source>
</evidence>